<dbReference type="Pfam" id="PF00201">
    <property type="entry name" value="UDPGT"/>
    <property type="match status" value="1"/>
</dbReference>
<dbReference type="AlphaFoldDB" id="A0A2G9UCN6"/>
<evidence type="ECO:0000256" key="2">
    <source>
        <dbReference type="SAM" id="MobiDB-lite"/>
    </source>
</evidence>
<proteinExistence type="predicted"/>
<reference evidence="3 4" key="1">
    <citation type="submission" date="2015-09" db="EMBL/GenBank/DDBJ databases">
        <title>Draft genome of the parasitic nematode Teladorsagia circumcincta isolate WARC Sus (inbred).</title>
        <authorList>
            <person name="Mitreva M."/>
        </authorList>
    </citation>
    <scope>NUCLEOTIDE SEQUENCE [LARGE SCALE GENOMIC DNA]</scope>
    <source>
        <strain evidence="3 4">S</strain>
    </source>
</reference>
<evidence type="ECO:0000256" key="1">
    <source>
        <dbReference type="ARBA" id="ARBA00022679"/>
    </source>
</evidence>
<dbReference type="InterPro" id="IPR002213">
    <property type="entry name" value="UDP_glucos_trans"/>
</dbReference>
<feature type="region of interest" description="Disordered" evidence="2">
    <location>
        <begin position="56"/>
        <end position="75"/>
    </location>
</feature>
<evidence type="ECO:0000313" key="4">
    <source>
        <dbReference type="Proteomes" id="UP000230423"/>
    </source>
</evidence>
<dbReference type="OrthoDB" id="5850162at2759"/>
<dbReference type="GO" id="GO:0008194">
    <property type="term" value="F:UDP-glycosyltransferase activity"/>
    <property type="evidence" value="ECO:0007669"/>
    <property type="project" value="InterPro"/>
</dbReference>
<name>A0A2G9UCN6_TELCI</name>
<keyword evidence="4" id="KW-1185">Reference proteome</keyword>
<accession>A0A2G9UCN6</accession>
<gene>
    <name evidence="3" type="ORF">TELCIR_10235</name>
</gene>
<dbReference type="Gene3D" id="3.40.50.2000">
    <property type="entry name" value="Glycogen Phosphorylase B"/>
    <property type="match status" value="1"/>
</dbReference>
<dbReference type="EMBL" id="KZ347308">
    <property type="protein sequence ID" value="PIO67997.1"/>
    <property type="molecule type" value="Genomic_DNA"/>
</dbReference>
<protein>
    <submittedName>
        <fullName evidence="3">Uncharacterized protein</fullName>
    </submittedName>
</protein>
<dbReference type="SUPFAM" id="SSF53756">
    <property type="entry name" value="UDP-Glycosyltransferase/glycogen phosphorylase"/>
    <property type="match status" value="1"/>
</dbReference>
<keyword evidence="1" id="KW-0808">Transferase</keyword>
<dbReference type="Proteomes" id="UP000230423">
    <property type="component" value="Unassembled WGS sequence"/>
</dbReference>
<feature type="compositionally biased region" description="Polar residues" evidence="2">
    <location>
        <begin position="62"/>
        <end position="75"/>
    </location>
</feature>
<organism evidence="3 4">
    <name type="scientific">Teladorsagia circumcincta</name>
    <name type="common">Brown stomach worm</name>
    <name type="synonym">Ostertagia circumcincta</name>
    <dbReference type="NCBI Taxonomy" id="45464"/>
    <lineage>
        <taxon>Eukaryota</taxon>
        <taxon>Metazoa</taxon>
        <taxon>Ecdysozoa</taxon>
        <taxon>Nematoda</taxon>
        <taxon>Chromadorea</taxon>
        <taxon>Rhabditida</taxon>
        <taxon>Rhabditina</taxon>
        <taxon>Rhabditomorpha</taxon>
        <taxon>Strongyloidea</taxon>
        <taxon>Trichostrongylidae</taxon>
        <taxon>Teladorsagia</taxon>
    </lineage>
</organism>
<evidence type="ECO:0000313" key="3">
    <source>
        <dbReference type="EMBL" id="PIO67997.1"/>
    </source>
</evidence>
<sequence>MLAFITHGGMGGVFESAYAGVPISKAARRLSEQLQNKPFTPEDVLVRHIEYAVKNEEKERNPMNSGTRSQANTFL</sequence>